<protein>
    <recommendedName>
        <fullName evidence="4">DUF155 domain-containing protein</fullName>
    </recommendedName>
</protein>
<proteinExistence type="inferred from homology"/>
<keyword evidence="3" id="KW-1133">Transmembrane helix</keyword>
<gene>
    <name evidence="5" type="ORF">WJX75_005007</name>
</gene>
<evidence type="ECO:0000256" key="1">
    <source>
        <dbReference type="ARBA" id="ARBA00008306"/>
    </source>
</evidence>
<feature type="domain" description="DUF155" evidence="4">
    <location>
        <begin position="113"/>
        <end position="290"/>
    </location>
</feature>
<feature type="region of interest" description="Disordered" evidence="2">
    <location>
        <begin position="1"/>
        <end position="20"/>
    </location>
</feature>
<dbReference type="InterPro" id="IPR051624">
    <property type="entry name" value="RMD1/Sad1-interacting"/>
</dbReference>
<sequence length="384" mass="43561">MAAKRTLAPGQPAPGARSKEKFVSLPEELEELELPPPQLEVPPSLFEDLNINDRISTAPKQRISVYCIAESLDRKMLEKKLEARGPRWLVSRYPDVLYGQYSSLESEQPTGDIFYFDYGCVSFWNLTPKQEQDVLKNLVVPCEVDPLPVREVEIDEFDVKYTANEGGGHIQNDTITLNYRLSGDHSIKLSISYALSQSTKLCVFEERVLEIVASTKDLPESLASTGKVTMSRKAIAQLIGKVFIQRAAVNLLSTVLDTPEFFWSAPDIMQTLYKRICEYMELDDRVEVLNNRFSVLHDMLELVSDVNETSHASYLEWIVIWLILVCAVIGVFEVLGEMLDMLRTHQNNSHTARLEWIVIWLIVIEIVIGVFECASILGWIGHPI</sequence>
<evidence type="ECO:0000313" key="6">
    <source>
        <dbReference type="Proteomes" id="UP001491310"/>
    </source>
</evidence>
<name>A0ABR2YKW2_9CHLO</name>
<evidence type="ECO:0000256" key="2">
    <source>
        <dbReference type="SAM" id="MobiDB-lite"/>
    </source>
</evidence>
<organism evidence="5 6">
    <name type="scientific">Coccomyxa subellipsoidea</name>
    <dbReference type="NCBI Taxonomy" id="248742"/>
    <lineage>
        <taxon>Eukaryota</taxon>
        <taxon>Viridiplantae</taxon>
        <taxon>Chlorophyta</taxon>
        <taxon>core chlorophytes</taxon>
        <taxon>Trebouxiophyceae</taxon>
        <taxon>Trebouxiophyceae incertae sedis</taxon>
        <taxon>Coccomyxaceae</taxon>
        <taxon>Coccomyxa</taxon>
    </lineage>
</organism>
<keyword evidence="3" id="KW-0472">Membrane</keyword>
<keyword evidence="6" id="KW-1185">Reference proteome</keyword>
<evidence type="ECO:0000256" key="3">
    <source>
        <dbReference type="SAM" id="Phobius"/>
    </source>
</evidence>
<evidence type="ECO:0000313" key="5">
    <source>
        <dbReference type="EMBL" id="KAK9907510.1"/>
    </source>
</evidence>
<dbReference type="InterPro" id="IPR003734">
    <property type="entry name" value="DUF155"/>
</dbReference>
<feature type="transmembrane region" description="Helical" evidence="3">
    <location>
        <begin position="356"/>
        <end position="380"/>
    </location>
</feature>
<keyword evidence="3" id="KW-0812">Transmembrane</keyword>
<evidence type="ECO:0000259" key="4">
    <source>
        <dbReference type="Pfam" id="PF02582"/>
    </source>
</evidence>
<dbReference type="Pfam" id="PF02582">
    <property type="entry name" value="DUF155"/>
    <property type="match status" value="1"/>
</dbReference>
<dbReference type="EMBL" id="JALJOT010000009">
    <property type="protein sequence ID" value="KAK9907510.1"/>
    <property type="molecule type" value="Genomic_DNA"/>
</dbReference>
<reference evidence="5 6" key="1">
    <citation type="journal article" date="2024" name="Nat. Commun.">
        <title>Phylogenomics reveals the evolutionary origins of lichenization in chlorophyte algae.</title>
        <authorList>
            <person name="Puginier C."/>
            <person name="Libourel C."/>
            <person name="Otte J."/>
            <person name="Skaloud P."/>
            <person name="Haon M."/>
            <person name="Grisel S."/>
            <person name="Petersen M."/>
            <person name="Berrin J.G."/>
            <person name="Delaux P.M."/>
            <person name="Dal Grande F."/>
            <person name="Keller J."/>
        </authorList>
    </citation>
    <scope>NUCLEOTIDE SEQUENCE [LARGE SCALE GENOMIC DNA]</scope>
    <source>
        <strain evidence="5 6">SAG 216-7</strain>
    </source>
</reference>
<accession>A0ABR2YKW2</accession>
<dbReference type="Proteomes" id="UP001491310">
    <property type="component" value="Unassembled WGS sequence"/>
</dbReference>
<dbReference type="PANTHER" id="PTHR16255:SF1">
    <property type="entry name" value="REQUIRED FOR MEIOTIC NUCLEAR DIVISION PROTEIN 1 HOMOLOG"/>
    <property type="match status" value="1"/>
</dbReference>
<comment type="caution">
    <text evidence="5">The sequence shown here is derived from an EMBL/GenBank/DDBJ whole genome shotgun (WGS) entry which is preliminary data.</text>
</comment>
<comment type="similarity">
    <text evidence="1">Belongs to the RMD1/sif2 family.</text>
</comment>
<dbReference type="PANTHER" id="PTHR16255">
    <property type="entry name" value="REQUIRED FOR MEIOTIC NUCLEAR DIVISION PROTEIN 1 HOMOLOG"/>
    <property type="match status" value="1"/>
</dbReference>
<feature type="transmembrane region" description="Helical" evidence="3">
    <location>
        <begin position="314"/>
        <end position="335"/>
    </location>
</feature>